<keyword evidence="2" id="KW-0540">Nuclease</keyword>
<comment type="caution">
    <text evidence="2">The sequence shown here is derived from an EMBL/GenBank/DDBJ whole genome shotgun (WGS) entry which is preliminary data.</text>
</comment>
<dbReference type="EMBL" id="RXPP01000016">
    <property type="protein sequence ID" value="RTQ23305.1"/>
    <property type="molecule type" value="Genomic_DNA"/>
</dbReference>
<evidence type="ECO:0000313" key="3">
    <source>
        <dbReference type="Proteomes" id="UP000282263"/>
    </source>
</evidence>
<evidence type="ECO:0000259" key="1">
    <source>
        <dbReference type="SMART" id="SM00507"/>
    </source>
</evidence>
<dbReference type="Pfam" id="PF13392">
    <property type="entry name" value="HNH_3"/>
    <property type="match status" value="1"/>
</dbReference>
<dbReference type="SUPFAM" id="SSF54060">
    <property type="entry name" value="His-Me finger endonucleases"/>
    <property type="match status" value="1"/>
</dbReference>
<feature type="domain" description="HNH nuclease" evidence="1">
    <location>
        <begin position="50"/>
        <end position="98"/>
    </location>
</feature>
<dbReference type="Gene3D" id="3.90.75.20">
    <property type="match status" value="1"/>
</dbReference>
<keyword evidence="2" id="KW-0378">Hydrolase</keyword>
<accession>A0A9Q7K2A9</accession>
<dbReference type="RefSeq" id="WP_126816670.1">
    <property type="nucleotide sequence ID" value="NZ_JAJHUL010000005.1"/>
</dbReference>
<name>A0A9Q7K2A9_9ENTR</name>
<evidence type="ECO:0000313" key="2">
    <source>
        <dbReference type="EMBL" id="RTQ23305.1"/>
    </source>
</evidence>
<dbReference type="SMART" id="SM00507">
    <property type="entry name" value="HNHc"/>
    <property type="match status" value="1"/>
</dbReference>
<keyword evidence="2" id="KW-0255">Endonuclease</keyword>
<organism evidence="2 3">
    <name type="scientific">Enterobacter mori</name>
    <dbReference type="NCBI Taxonomy" id="539813"/>
    <lineage>
        <taxon>Bacteria</taxon>
        <taxon>Pseudomonadati</taxon>
        <taxon>Pseudomonadota</taxon>
        <taxon>Gammaproteobacteria</taxon>
        <taxon>Enterobacterales</taxon>
        <taxon>Enterobacteriaceae</taxon>
        <taxon>Enterobacter</taxon>
    </lineage>
</organism>
<gene>
    <name evidence="2" type="ORF">EKN29_15615</name>
</gene>
<reference evidence="2 3" key="1">
    <citation type="submission" date="2018-12" db="EMBL/GenBank/DDBJ databases">
        <title>The Batch Genome Submission of Enterobacter spp. strains.</title>
        <authorList>
            <person name="Wei L."/>
            <person name="Wu W."/>
            <person name="Lin J."/>
            <person name="Zhang X."/>
            <person name="Feng Y."/>
            <person name="Zong Z."/>
        </authorList>
    </citation>
    <scope>NUCLEOTIDE SEQUENCE [LARGE SCALE GENOMIC DNA]</scope>
    <source>
        <strain evidence="2 3">SCEM020047</strain>
    </source>
</reference>
<protein>
    <submittedName>
        <fullName evidence="2">HNH endonuclease</fullName>
    </submittedName>
</protein>
<sequence>MLLTSERIKESLSFDPSTGIFVWKVKTGRSKPGMIAGSMNSFGYRQISLEGKRYFAHRLAWILCNGEINSGLEIDHVNGIRDDNRISNLRLVSRSQNNMNTVTSKRNQSGCRGVCFHSRDKLWHARVFVNRKTAAFKTFKSKEDAIKFVTSEREKIFGSYNKYCGECAG</sequence>
<dbReference type="InterPro" id="IPR044925">
    <property type="entry name" value="His-Me_finger_sf"/>
</dbReference>
<dbReference type="GO" id="GO:0004519">
    <property type="term" value="F:endonuclease activity"/>
    <property type="evidence" value="ECO:0007669"/>
    <property type="project" value="UniProtKB-KW"/>
</dbReference>
<dbReference type="Proteomes" id="UP000282263">
    <property type="component" value="Unassembled WGS sequence"/>
</dbReference>
<proteinExistence type="predicted"/>
<dbReference type="AlphaFoldDB" id="A0A9Q7K2A9"/>
<dbReference type="InterPro" id="IPR003615">
    <property type="entry name" value="HNH_nuc"/>
</dbReference>